<dbReference type="EMBL" id="VTOW01000001">
    <property type="protein sequence ID" value="NKE69874.1"/>
    <property type="molecule type" value="Genomic_DNA"/>
</dbReference>
<organism evidence="1 2">
    <name type="scientific">Candidatus Manganitrophus noduliformans</name>
    <dbReference type="NCBI Taxonomy" id="2606439"/>
    <lineage>
        <taxon>Bacteria</taxon>
        <taxon>Pseudomonadati</taxon>
        <taxon>Nitrospirota</taxon>
        <taxon>Nitrospiria</taxon>
        <taxon>Candidatus Troglogloeales</taxon>
        <taxon>Candidatus Manganitrophaceae</taxon>
        <taxon>Candidatus Manganitrophus</taxon>
    </lineage>
</organism>
<proteinExistence type="predicted"/>
<gene>
    <name evidence="1" type="ORF">MNODULE_03820</name>
</gene>
<reference evidence="1 2" key="1">
    <citation type="journal article" date="2020" name="Nature">
        <title>Bacterial chemolithoautotrophy via manganese oxidation.</title>
        <authorList>
            <person name="Yu H."/>
            <person name="Leadbetter J.R."/>
        </authorList>
    </citation>
    <scope>NUCLEOTIDE SEQUENCE [LARGE SCALE GENOMIC DNA]</scope>
    <source>
        <strain evidence="1 2">Mn-1</strain>
    </source>
</reference>
<comment type="caution">
    <text evidence="1">The sequence shown here is derived from an EMBL/GenBank/DDBJ whole genome shotgun (WGS) entry which is preliminary data.</text>
</comment>
<dbReference type="RefSeq" id="WP_168058158.1">
    <property type="nucleotide sequence ID" value="NZ_VTOW01000001.1"/>
</dbReference>
<dbReference type="Proteomes" id="UP000534783">
    <property type="component" value="Unassembled WGS sequence"/>
</dbReference>
<keyword evidence="2" id="KW-1185">Reference proteome</keyword>
<evidence type="ECO:0000313" key="2">
    <source>
        <dbReference type="Proteomes" id="UP000534783"/>
    </source>
</evidence>
<name>A0A7X6DMM4_9BACT</name>
<accession>A0A7X6DMM4</accession>
<dbReference type="AlphaFoldDB" id="A0A7X6DMM4"/>
<evidence type="ECO:0000313" key="1">
    <source>
        <dbReference type="EMBL" id="NKE69874.1"/>
    </source>
</evidence>
<sequence length="80" mass="9016">MPKVCEKVVGAELKPITGMSEIEAWRWLEKRPAGLEYVFENDKFKCVGLHLGHSSFFADSVLSVVLVARAELRKRGLPDE</sequence>
<protein>
    <submittedName>
        <fullName evidence="1">Uncharacterized protein</fullName>
    </submittedName>
</protein>